<proteinExistence type="predicted"/>
<dbReference type="RefSeq" id="WP_254015247.1">
    <property type="nucleotide sequence ID" value="NZ_JAMZMM010000646.1"/>
</dbReference>
<evidence type="ECO:0000313" key="3">
    <source>
        <dbReference type="EMBL" id="MCP2732540.1"/>
    </source>
</evidence>
<protein>
    <submittedName>
        <fullName evidence="3">PEP-CTERM sorting domain-containing protein</fullName>
    </submittedName>
</protein>
<evidence type="ECO:0000313" key="4">
    <source>
        <dbReference type="Proteomes" id="UP001204953"/>
    </source>
</evidence>
<evidence type="ECO:0000259" key="2">
    <source>
        <dbReference type="Pfam" id="PF07589"/>
    </source>
</evidence>
<feature type="domain" description="Ice-binding protein C-terminal" evidence="2">
    <location>
        <begin position="236"/>
        <end position="260"/>
    </location>
</feature>
<feature type="signal peptide" evidence="1">
    <location>
        <begin position="1"/>
        <end position="24"/>
    </location>
</feature>
<evidence type="ECO:0000256" key="1">
    <source>
        <dbReference type="SAM" id="SignalP"/>
    </source>
</evidence>
<feature type="chain" id="PRO_5042212799" evidence="1">
    <location>
        <begin position="25"/>
        <end position="263"/>
    </location>
</feature>
<dbReference type="AlphaFoldDB" id="A0AAE3KQI9"/>
<dbReference type="Proteomes" id="UP001204953">
    <property type="component" value="Unassembled WGS sequence"/>
</dbReference>
<comment type="caution">
    <text evidence="3">The sequence shown here is derived from an EMBL/GenBank/DDBJ whole genome shotgun (WGS) entry which is preliminary data.</text>
</comment>
<gene>
    <name evidence="3" type="ORF">NJ959_29345</name>
</gene>
<sequence>MNNKCLLCTIPVIAVIGFNSSAMGAVLDLTSLTPGAPGTGSFTGSLGSVSVNGSLLSGGDNSFRIAVTGDEFYTSTIDNSSSQFRQSNIYTPSQFLSDRVGYNMEPNMGNATLQINFSKPVTNPVFHVANLDSMIYDFSPSGITRSDLVLLSGNGGSDGDGLAIDSVNPLIVDGIPSTFLAQHPSDPIPTSSVRSAYGSVQLKGTFSSLNILLKKDQTLPSFFGDSGSFTLTTVETVPEPTSTLSLLALGTLGAGSAIKRKQK</sequence>
<accession>A0AAE3KQI9</accession>
<dbReference type="Pfam" id="PF07589">
    <property type="entry name" value="PEP-CTERM"/>
    <property type="match status" value="1"/>
</dbReference>
<dbReference type="EMBL" id="JAMZMM010000646">
    <property type="protein sequence ID" value="MCP2732540.1"/>
    <property type="molecule type" value="Genomic_DNA"/>
</dbReference>
<dbReference type="InterPro" id="IPR013424">
    <property type="entry name" value="Ice-binding_C"/>
</dbReference>
<keyword evidence="4" id="KW-1185">Reference proteome</keyword>
<name>A0AAE3KQI9_9CYAN</name>
<organism evidence="3 4">
    <name type="scientific">Limnofasciculus baicalensis BBK-W-15</name>
    <dbReference type="NCBI Taxonomy" id="2699891"/>
    <lineage>
        <taxon>Bacteria</taxon>
        <taxon>Bacillati</taxon>
        <taxon>Cyanobacteriota</taxon>
        <taxon>Cyanophyceae</taxon>
        <taxon>Coleofasciculales</taxon>
        <taxon>Coleofasciculaceae</taxon>
        <taxon>Limnofasciculus</taxon>
        <taxon>Limnofasciculus baicalensis</taxon>
    </lineage>
</organism>
<keyword evidence="1" id="KW-0732">Signal</keyword>
<reference evidence="3" key="1">
    <citation type="submission" date="2022-06" db="EMBL/GenBank/DDBJ databases">
        <title>New cyanobacteria of genus Symplocastrum in benthos of Lake Baikal.</title>
        <authorList>
            <person name="Sorokovikova E."/>
            <person name="Tikhonova I."/>
            <person name="Krasnopeev A."/>
            <person name="Evseev P."/>
            <person name="Gladkikh A."/>
            <person name="Belykh O."/>
        </authorList>
    </citation>
    <scope>NUCLEOTIDE SEQUENCE</scope>
    <source>
        <strain evidence="3">BBK-W-15</strain>
    </source>
</reference>
<dbReference type="NCBIfam" id="TIGR02595">
    <property type="entry name" value="PEP_CTERM"/>
    <property type="match status" value="1"/>
</dbReference>